<evidence type="ECO:0000313" key="1">
    <source>
        <dbReference type="EMBL" id="ETR73355.1"/>
    </source>
</evidence>
<proteinExistence type="predicted"/>
<comment type="caution">
    <text evidence="1">The sequence shown here is derived from an EMBL/GenBank/DDBJ whole genome shotgun (WGS) entry which is preliminary data.</text>
</comment>
<accession>A0A1V1PFA8</accession>
<evidence type="ECO:0000313" key="2">
    <source>
        <dbReference type="Proteomes" id="UP000189670"/>
    </source>
</evidence>
<dbReference type="InterPro" id="IPR027417">
    <property type="entry name" value="P-loop_NTPase"/>
</dbReference>
<name>A0A1V1PFA8_9BACT</name>
<gene>
    <name evidence="1" type="ORF">OMM_06986</name>
</gene>
<dbReference type="AlphaFoldDB" id="A0A1V1PFA8"/>
<dbReference type="Gene3D" id="3.40.50.300">
    <property type="entry name" value="P-loop containing nucleotide triphosphate hydrolases"/>
    <property type="match status" value="1"/>
</dbReference>
<dbReference type="SUPFAM" id="SSF52540">
    <property type="entry name" value="P-loop containing nucleoside triphosphate hydrolases"/>
    <property type="match status" value="1"/>
</dbReference>
<evidence type="ECO:0008006" key="3">
    <source>
        <dbReference type="Google" id="ProtNLM"/>
    </source>
</evidence>
<dbReference type="Proteomes" id="UP000189670">
    <property type="component" value="Unassembled WGS sequence"/>
</dbReference>
<sequence length="85" mass="10084">MKFYGRKNEIDEISHWINSPNAEFCHVRGRRRIGKTSILEQIAQKHNAFYFSGFADESDLNCRVRIAEDWDQFANIKDLSTRNNY</sequence>
<protein>
    <recommendedName>
        <fullName evidence="3">ATPase domain-containing protein</fullName>
    </recommendedName>
</protein>
<reference evidence="2" key="1">
    <citation type="submission" date="2012-11" db="EMBL/GenBank/DDBJ databases">
        <authorList>
            <person name="Lucero-Rivera Y.E."/>
            <person name="Tovar-Ramirez D."/>
        </authorList>
    </citation>
    <scope>NUCLEOTIDE SEQUENCE [LARGE SCALE GENOMIC DNA]</scope>
    <source>
        <strain evidence="2">Araruama</strain>
    </source>
</reference>
<organism evidence="1 2">
    <name type="scientific">Candidatus Magnetoglobus multicellularis str. Araruama</name>
    <dbReference type="NCBI Taxonomy" id="890399"/>
    <lineage>
        <taxon>Bacteria</taxon>
        <taxon>Pseudomonadati</taxon>
        <taxon>Thermodesulfobacteriota</taxon>
        <taxon>Desulfobacteria</taxon>
        <taxon>Desulfobacterales</taxon>
        <taxon>Desulfobacteraceae</taxon>
        <taxon>Candidatus Magnetoglobus</taxon>
    </lineage>
</organism>
<dbReference type="EMBL" id="ATBP01000068">
    <property type="protein sequence ID" value="ETR73355.1"/>
    <property type="molecule type" value="Genomic_DNA"/>
</dbReference>